<keyword evidence="5" id="KW-1185">Reference proteome</keyword>
<dbReference type="InterPro" id="IPR057251">
    <property type="entry name" value="FP_C"/>
</dbReference>
<comment type="caution">
    <text evidence="4">The sequence shown here is derived from an EMBL/GenBank/DDBJ whole genome shotgun (WGS) entry which is preliminary data.</text>
</comment>
<evidence type="ECO:0000259" key="3">
    <source>
        <dbReference type="Pfam" id="PF25298"/>
    </source>
</evidence>
<evidence type="ECO:0000313" key="5">
    <source>
        <dbReference type="Proteomes" id="UP000691718"/>
    </source>
</evidence>
<feature type="coiled-coil region" evidence="1">
    <location>
        <begin position="245"/>
        <end position="293"/>
    </location>
</feature>
<dbReference type="Pfam" id="PF03258">
    <property type="entry name" value="Baculo_FP"/>
    <property type="match status" value="1"/>
</dbReference>
<organism evidence="4 5">
    <name type="scientific">Parnassius apollo</name>
    <name type="common">Apollo butterfly</name>
    <name type="synonym">Papilio apollo</name>
    <dbReference type="NCBI Taxonomy" id="110799"/>
    <lineage>
        <taxon>Eukaryota</taxon>
        <taxon>Metazoa</taxon>
        <taxon>Ecdysozoa</taxon>
        <taxon>Arthropoda</taxon>
        <taxon>Hexapoda</taxon>
        <taxon>Insecta</taxon>
        <taxon>Pterygota</taxon>
        <taxon>Neoptera</taxon>
        <taxon>Endopterygota</taxon>
        <taxon>Lepidoptera</taxon>
        <taxon>Glossata</taxon>
        <taxon>Ditrysia</taxon>
        <taxon>Papilionoidea</taxon>
        <taxon>Papilionidae</taxon>
        <taxon>Parnassiinae</taxon>
        <taxon>Parnassini</taxon>
        <taxon>Parnassius</taxon>
        <taxon>Parnassius</taxon>
    </lineage>
</organism>
<dbReference type="Pfam" id="PF25298">
    <property type="entry name" value="Baculo_FP_2nd"/>
    <property type="match status" value="1"/>
</dbReference>
<reference evidence="4" key="1">
    <citation type="submission" date="2021-04" db="EMBL/GenBank/DDBJ databases">
        <authorList>
            <person name="Tunstrom K."/>
        </authorList>
    </citation>
    <scope>NUCLEOTIDE SEQUENCE</scope>
</reference>
<dbReference type="OrthoDB" id="6676313at2759"/>
<accession>A0A8S3XI13</accession>
<gene>
    <name evidence="4" type="ORF">PAPOLLO_LOCUS18499</name>
</gene>
<feature type="domain" description="FP protein N-terminal" evidence="2">
    <location>
        <begin position="296"/>
        <end position="388"/>
    </location>
</feature>
<keyword evidence="1" id="KW-0175">Coiled coil</keyword>
<sequence length="450" mass="50748">MSANKVLIGGGTGFIGQNLRKLLSTGGYNIVNVSRMPGANNVSWSTIEKSGLPLNTKAVVNCAGQQFMDFTKSWTPGFKQNVQNSRIYTTRALSQAINESNDKPKVFVLVTGVGAYEPSNTVKYDECSPTTGTDFFSQLLVEWEKAANVNPPVRLVSLSSKQLSALRNAENLEWTCEDCRKESPHRKSFIIPEDDDDDTDGIQLGESGSTAMSKLLRDISLEVKKAVKMELASVNESLSSWWIKMDTINATREILTEKVKDLEKKNMYLTNQNTHLELKVNAMEQQIRNMEQKQLDNVLEITGIPEDKDENLEKLSSKLASKLNVEKRQASMVKRLKGRDGKEGVIQVVLQQEEQVDQWIRAARTETIALEDITPNAPNPEVAKRRVLLRRALTKANKTLLWQAKQTLKETYKYIWFQGGKVLARKFDNDKPVIIRSSCDIDKLSTQKYR</sequence>
<dbReference type="InterPro" id="IPR004941">
    <property type="entry name" value="FP_N"/>
</dbReference>
<dbReference type="AlphaFoldDB" id="A0A8S3XI13"/>
<dbReference type="PANTHER" id="PTHR11092:SF0">
    <property type="entry name" value="EPIMERASE FAMILY PROTEIN SDR39U1"/>
    <property type="match status" value="1"/>
</dbReference>
<evidence type="ECO:0000313" key="4">
    <source>
        <dbReference type="EMBL" id="CAG5025850.1"/>
    </source>
</evidence>
<evidence type="ECO:0000259" key="2">
    <source>
        <dbReference type="Pfam" id="PF03258"/>
    </source>
</evidence>
<protein>
    <submittedName>
        <fullName evidence="4">(apollo) hypothetical protein</fullName>
    </submittedName>
</protein>
<feature type="domain" description="FP protein C-terminal" evidence="3">
    <location>
        <begin position="394"/>
        <end position="444"/>
    </location>
</feature>
<dbReference type="Proteomes" id="UP000691718">
    <property type="component" value="Unassembled WGS sequence"/>
</dbReference>
<evidence type="ECO:0000256" key="1">
    <source>
        <dbReference type="SAM" id="Coils"/>
    </source>
</evidence>
<dbReference type="PANTHER" id="PTHR11092">
    <property type="entry name" value="SUGAR NUCLEOTIDE EPIMERASE RELATED"/>
    <property type="match status" value="1"/>
</dbReference>
<dbReference type="EMBL" id="CAJQZP010001172">
    <property type="protein sequence ID" value="CAG5025850.1"/>
    <property type="molecule type" value="Genomic_DNA"/>
</dbReference>
<name>A0A8S3XI13_PARAO</name>
<proteinExistence type="predicted"/>